<dbReference type="AlphaFoldDB" id="A0A843VXZ3"/>
<accession>A0A843VXZ3</accession>
<dbReference type="Proteomes" id="UP000652761">
    <property type="component" value="Unassembled WGS sequence"/>
</dbReference>
<protein>
    <submittedName>
        <fullName evidence="2">Uncharacterized protein</fullName>
    </submittedName>
</protein>
<reference evidence="2" key="1">
    <citation type="submission" date="2017-07" db="EMBL/GenBank/DDBJ databases">
        <title>Taro Niue Genome Assembly and Annotation.</title>
        <authorList>
            <person name="Atibalentja N."/>
            <person name="Keating K."/>
            <person name="Fields C.J."/>
        </authorList>
    </citation>
    <scope>NUCLEOTIDE SEQUENCE</scope>
    <source>
        <strain evidence="2">Niue_2</strain>
        <tissue evidence="2">Leaf</tissue>
    </source>
</reference>
<dbReference type="PANTHER" id="PTHR37078">
    <property type="entry name" value="NODULE CYSTEINE-RICH (NCR) SECRETED PEPTIDE"/>
    <property type="match status" value="1"/>
</dbReference>
<gene>
    <name evidence="2" type="ORF">Taro_035037</name>
</gene>
<evidence type="ECO:0000313" key="3">
    <source>
        <dbReference type="Proteomes" id="UP000652761"/>
    </source>
</evidence>
<keyword evidence="1" id="KW-0732">Signal</keyword>
<name>A0A843VXZ3_COLES</name>
<evidence type="ECO:0000256" key="1">
    <source>
        <dbReference type="SAM" id="SignalP"/>
    </source>
</evidence>
<organism evidence="2 3">
    <name type="scientific">Colocasia esculenta</name>
    <name type="common">Wild taro</name>
    <name type="synonym">Arum esculentum</name>
    <dbReference type="NCBI Taxonomy" id="4460"/>
    <lineage>
        <taxon>Eukaryota</taxon>
        <taxon>Viridiplantae</taxon>
        <taxon>Streptophyta</taxon>
        <taxon>Embryophyta</taxon>
        <taxon>Tracheophyta</taxon>
        <taxon>Spermatophyta</taxon>
        <taxon>Magnoliopsida</taxon>
        <taxon>Liliopsida</taxon>
        <taxon>Araceae</taxon>
        <taxon>Aroideae</taxon>
        <taxon>Colocasieae</taxon>
        <taxon>Colocasia</taxon>
    </lineage>
</organism>
<evidence type="ECO:0000313" key="2">
    <source>
        <dbReference type="EMBL" id="MQM02272.1"/>
    </source>
</evidence>
<dbReference type="OrthoDB" id="754109at2759"/>
<sequence length="108" mass="12225">MCLGKFCLLFLLSSQANISQLGVDARPITVPNQEKNIMRLITTPSHYRRSSLQSDAERNSTRRRQTGYVKVFESLGMMCECCDGAGGECKSKWNSPCSNLKCRPWKFL</sequence>
<keyword evidence="3" id="KW-1185">Reference proteome</keyword>
<feature type="chain" id="PRO_5032637316" evidence="1">
    <location>
        <begin position="17"/>
        <end position="108"/>
    </location>
</feature>
<feature type="signal peptide" evidence="1">
    <location>
        <begin position="1"/>
        <end position="16"/>
    </location>
</feature>
<dbReference type="EMBL" id="NMUH01002824">
    <property type="protein sequence ID" value="MQM02272.1"/>
    <property type="molecule type" value="Genomic_DNA"/>
</dbReference>
<comment type="caution">
    <text evidence="2">The sequence shown here is derived from an EMBL/GenBank/DDBJ whole genome shotgun (WGS) entry which is preliminary data.</text>
</comment>
<proteinExistence type="predicted"/>
<dbReference type="PANTHER" id="PTHR37078:SF6">
    <property type="entry name" value="NODULE CYSTEINE-RICH (NCR) SECRETED PEPTIDE"/>
    <property type="match status" value="1"/>
</dbReference>